<evidence type="ECO:0000259" key="1">
    <source>
        <dbReference type="Pfam" id="PF01521"/>
    </source>
</evidence>
<dbReference type="RefSeq" id="WP_119305798.1">
    <property type="nucleotide sequence ID" value="NZ_AP014608.1"/>
</dbReference>
<keyword evidence="3" id="KW-1185">Reference proteome</keyword>
<organism evidence="2 3">
    <name type="scientific">Blattabacterium cuenoti STAT</name>
    <dbReference type="NCBI Taxonomy" id="1457030"/>
    <lineage>
        <taxon>Bacteria</taxon>
        <taxon>Pseudomonadati</taxon>
        <taxon>Bacteroidota</taxon>
        <taxon>Flavobacteriia</taxon>
        <taxon>Flavobacteriales</taxon>
        <taxon>Blattabacteriaceae</taxon>
        <taxon>Blattabacterium</taxon>
    </lineage>
</organism>
<dbReference type="InterPro" id="IPR000361">
    <property type="entry name" value="ATAP_core_dom"/>
</dbReference>
<dbReference type="EMBL" id="AP014608">
    <property type="protein sequence ID" value="BBA17515.1"/>
    <property type="molecule type" value="Genomic_DNA"/>
</dbReference>
<dbReference type="PROSITE" id="PS01152">
    <property type="entry name" value="HESB"/>
    <property type="match status" value="1"/>
</dbReference>
<dbReference type="Pfam" id="PF01521">
    <property type="entry name" value="Fe-S_biosyn"/>
    <property type="match status" value="1"/>
</dbReference>
<dbReference type="OrthoDB" id="9801228at2"/>
<dbReference type="AlphaFoldDB" id="A0A224AC70"/>
<dbReference type="NCBIfam" id="TIGR00049">
    <property type="entry name" value="iron-sulfur cluster assembly accessory protein"/>
    <property type="match status" value="1"/>
</dbReference>
<dbReference type="PANTHER" id="PTHR47265:SF1">
    <property type="entry name" value="IRON-SULFUR ASSEMBLY PROTEIN ISCA, CHLOROPLASTIC"/>
    <property type="match status" value="1"/>
</dbReference>
<dbReference type="InterPro" id="IPR035903">
    <property type="entry name" value="HesB-like_dom_sf"/>
</dbReference>
<name>A0A224AC70_9FLAO</name>
<dbReference type="Proteomes" id="UP000263619">
    <property type="component" value="Chromosome"/>
</dbReference>
<accession>A0A224AC70</accession>
<reference evidence="2 3" key="1">
    <citation type="submission" date="2014-06" db="EMBL/GenBank/DDBJ databases">
        <title>Genome sequence of the intracellular symbiont Blattabacterium cuenoti, strain STAT from the wood feeding cockroach Salganea taiwanensis taiwanensis.</title>
        <authorList>
            <person name="Kinjo Y."/>
            <person name="Ohkuma M."/>
            <person name="Tokuda G."/>
        </authorList>
    </citation>
    <scope>NUCLEOTIDE SEQUENCE [LARGE SCALE GENOMIC DNA]</scope>
    <source>
        <strain evidence="2 3">STAT</strain>
    </source>
</reference>
<dbReference type="PANTHER" id="PTHR47265">
    <property type="entry name" value="IRON-SULFUR ASSEMBLY PROTEIN ISCA, CHLOROPLASTIC"/>
    <property type="match status" value="1"/>
</dbReference>
<evidence type="ECO:0000313" key="2">
    <source>
        <dbReference type="EMBL" id="BBA17515.1"/>
    </source>
</evidence>
<dbReference type="InterPro" id="IPR031108">
    <property type="entry name" value="IscA_plant_cyanobact"/>
</dbReference>
<gene>
    <name evidence="2" type="primary">sufA</name>
    <name evidence="2" type="ORF">STAT_615</name>
</gene>
<proteinExistence type="predicted"/>
<dbReference type="GO" id="GO:0030674">
    <property type="term" value="F:protein-macromolecule adaptor activity"/>
    <property type="evidence" value="ECO:0007669"/>
    <property type="project" value="TreeGrafter"/>
</dbReference>
<dbReference type="InterPro" id="IPR016092">
    <property type="entry name" value="ATAP"/>
</dbReference>
<dbReference type="InterPro" id="IPR017870">
    <property type="entry name" value="FeS_cluster_insertion_CS"/>
</dbReference>
<dbReference type="SUPFAM" id="SSF89360">
    <property type="entry name" value="HesB-like domain"/>
    <property type="match status" value="1"/>
</dbReference>
<dbReference type="GO" id="GO:0051537">
    <property type="term" value="F:2 iron, 2 sulfur cluster binding"/>
    <property type="evidence" value="ECO:0007669"/>
    <property type="project" value="UniProtKB-ARBA"/>
</dbReference>
<feature type="domain" description="Core" evidence="1">
    <location>
        <begin position="3"/>
        <end position="105"/>
    </location>
</feature>
<evidence type="ECO:0000313" key="3">
    <source>
        <dbReference type="Proteomes" id="UP000263619"/>
    </source>
</evidence>
<dbReference type="GO" id="GO:0016226">
    <property type="term" value="P:iron-sulfur cluster assembly"/>
    <property type="evidence" value="ECO:0007669"/>
    <property type="project" value="InterPro"/>
</dbReference>
<protein>
    <submittedName>
        <fullName evidence="2">Scaffold protein for iron-sulfur clusterassembly</fullName>
    </submittedName>
</protein>
<sequence>MVFISEEAKNKLISIMKKEGLSHHVSFIRFGVKTGGCSGLSYELTFDQKKQEGDSIFQYKEMKILIDQNSIPYLEGTTLEYSDGLSGKGFYFNNPKAKHTCGCGKSFSSS</sequence>
<dbReference type="Gene3D" id="2.60.300.12">
    <property type="entry name" value="HesB-like domain"/>
    <property type="match status" value="1"/>
</dbReference>